<proteinExistence type="predicted"/>
<organism evidence="1">
    <name type="scientific">viral metagenome</name>
    <dbReference type="NCBI Taxonomy" id="1070528"/>
    <lineage>
        <taxon>unclassified sequences</taxon>
        <taxon>metagenomes</taxon>
        <taxon>organismal metagenomes</taxon>
    </lineage>
</organism>
<accession>A0A6H1ZE37</accession>
<evidence type="ECO:0000313" key="1">
    <source>
        <dbReference type="EMBL" id="QJA45450.1"/>
    </source>
</evidence>
<dbReference type="EMBL" id="MT143990">
    <property type="protein sequence ID" value="QJA45450.1"/>
    <property type="molecule type" value="Genomic_DNA"/>
</dbReference>
<dbReference type="EMBL" id="MT144705">
    <property type="protein sequence ID" value="QJH97856.1"/>
    <property type="molecule type" value="Genomic_DNA"/>
</dbReference>
<dbReference type="AlphaFoldDB" id="A0A6H1ZE37"/>
<gene>
    <name evidence="1" type="ORF">TM448A00237_0056</name>
    <name evidence="2" type="ORF">TM448B01100_0002</name>
</gene>
<name>A0A6H1ZE37_9ZZZZ</name>
<protein>
    <submittedName>
        <fullName evidence="1">Uncharacterized protein</fullName>
    </submittedName>
</protein>
<evidence type="ECO:0000313" key="2">
    <source>
        <dbReference type="EMBL" id="QJH97856.1"/>
    </source>
</evidence>
<reference evidence="1" key="1">
    <citation type="submission" date="2020-03" db="EMBL/GenBank/DDBJ databases">
        <title>The deep terrestrial virosphere.</title>
        <authorList>
            <person name="Holmfeldt K."/>
            <person name="Nilsson E."/>
            <person name="Simone D."/>
            <person name="Lopez-Fernandez M."/>
            <person name="Wu X."/>
            <person name="de Brujin I."/>
            <person name="Lundin D."/>
            <person name="Andersson A."/>
            <person name="Bertilsson S."/>
            <person name="Dopson M."/>
        </authorList>
    </citation>
    <scope>NUCLEOTIDE SEQUENCE</scope>
    <source>
        <strain evidence="1">TM448A00237</strain>
        <strain evidence="2">TM448B01100</strain>
    </source>
</reference>
<sequence length="46" mass="5308">MKEITKEDWKDYPKSYKTTIGSQKYIMINNPETGGTILTPVKIMKS</sequence>